<keyword evidence="3" id="KW-1185">Reference proteome</keyword>
<evidence type="ECO:0000313" key="3">
    <source>
        <dbReference type="Proteomes" id="UP000676386"/>
    </source>
</evidence>
<protein>
    <submittedName>
        <fullName evidence="2">DinB family protein</fullName>
    </submittedName>
</protein>
<reference evidence="2 3" key="1">
    <citation type="submission" date="2021-04" db="EMBL/GenBank/DDBJ databases">
        <title>Chitinophaga sp. nov., isolated from the rhizosphere soil.</title>
        <authorList>
            <person name="He S."/>
        </authorList>
    </citation>
    <scope>NUCLEOTIDE SEQUENCE [LARGE SCALE GENOMIC DNA]</scope>
    <source>
        <strain evidence="2 3">2R12</strain>
    </source>
</reference>
<dbReference type="Pfam" id="PF12867">
    <property type="entry name" value="DinB_2"/>
    <property type="match status" value="1"/>
</dbReference>
<evidence type="ECO:0000313" key="2">
    <source>
        <dbReference type="EMBL" id="MBS0031415.1"/>
    </source>
</evidence>
<dbReference type="Proteomes" id="UP000676386">
    <property type="component" value="Unassembled WGS sequence"/>
</dbReference>
<comment type="caution">
    <text evidence="2">The sequence shown here is derived from an EMBL/GenBank/DDBJ whole genome shotgun (WGS) entry which is preliminary data.</text>
</comment>
<proteinExistence type="predicted"/>
<feature type="domain" description="DinB-like" evidence="1">
    <location>
        <begin position="13"/>
        <end position="117"/>
    </location>
</feature>
<name>A0ABS5J864_9BACT</name>
<accession>A0ABS5J864</accession>
<gene>
    <name evidence="2" type="ORF">KE626_29060</name>
</gene>
<dbReference type="InterPro" id="IPR024775">
    <property type="entry name" value="DinB-like"/>
</dbReference>
<evidence type="ECO:0000259" key="1">
    <source>
        <dbReference type="Pfam" id="PF12867"/>
    </source>
</evidence>
<sequence>MKTQLLTTLGNAKNYTLGVAEAMPEQHYDFKPTAAVWNFGELLHHIGYGIGWWKENYIRQQPADWNPPAAKAGKAAAVSYLKKAFASLEKSMEKVPLSDEVLSGFYATLDHITHHRGQATIYLRMNGIIPPEYVY</sequence>
<dbReference type="InterPro" id="IPR034660">
    <property type="entry name" value="DinB/YfiT-like"/>
</dbReference>
<dbReference type="RefSeq" id="WP_211976580.1">
    <property type="nucleotide sequence ID" value="NZ_CBFHAM010000100.1"/>
</dbReference>
<dbReference type="SUPFAM" id="SSF109854">
    <property type="entry name" value="DinB/YfiT-like putative metalloenzymes"/>
    <property type="match status" value="1"/>
</dbReference>
<organism evidence="2 3">
    <name type="scientific">Chitinophaga hostae</name>
    <dbReference type="NCBI Taxonomy" id="2831022"/>
    <lineage>
        <taxon>Bacteria</taxon>
        <taxon>Pseudomonadati</taxon>
        <taxon>Bacteroidota</taxon>
        <taxon>Chitinophagia</taxon>
        <taxon>Chitinophagales</taxon>
        <taxon>Chitinophagaceae</taxon>
        <taxon>Chitinophaga</taxon>
    </lineage>
</organism>
<dbReference type="Gene3D" id="1.20.120.450">
    <property type="entry name" value="dinb family like domain"/>
    <property type="match status" value="1"/>
</dbReference>
<dbReference type="EMBL" id="JAGTXB010000022">
    <property type="protein sequence ID" value="MBS0031415.1"/>
    <property type="molecule type" value="Genomic_DNA"/>
</dbReference>